<dbReference type="PANTHER" id="PTHR11662">
    <property type="entry name" value="SOLUTE CARRIER FAMILY 17"/>
    <property type="match status" value="1"/>
</dbReference>
<protein>
    <recommendedName>
        <fullName evidence="11">Putative inorganic phosphate cotransporter</fullName>
    </recommendedName>
</protein>
<evidence type="ECO:0000256" key="5">
    <source>
        <dbReference type="ARBA" id="ARBA00022847"/>
    </source>
</evidence>
<dbReference type="FunFam" id="1.20.1250.20:FF:000003">
    <property type="entry name" value="Solute carrier family 17 member 3"/>
    <property type="match status" value="1"/>
</dbReference>
<gene>
    <name evidence="14" type="ORF">RI129_010388</name>
</gene>
<comment type="similarity">
    <text evidence="2">Belongs to the major facilitator superfamily. Sodium/anion cotransporter family.</text>
</comment>
<feature type="transmembrane region" description="Helical" evidence="12">
    <location>
        <begin position="429"/>
        <end position="448"/>
    </location>
</feature>
<dbReference type="AlphaFoldDB" id="A0AAN7ZJU5"/>
<dbReference type="GO" id="GO:0015293">
    <property type="term" value="F:symporter activity"/>
    <property type="evidence" value="ECO:0007669"/>
    <property type="project" value="UniProtKB-KW"/>
</dbReference>
<feature type="transmembrane region" description="Helical" evidence="12">
    <location>
        <begin position="257"/>
        <end position="282"/>
    </location>
</feature>
<dbReference type="Pfam" id="PF07690">
    <property type="entry name" value="MFS_1"/>
    <property type="match status" value="1"/>
</dbReference>
<feature type="transmembrane region" description="Helical" evidence="12">
    <location>
        <begin position="363"/>
        <end position="382"/>
    </location>
</feature>
<keyword evidence="9" id="KW-0739">Sodium transport</keyword>
<evidence type="ECO:0000256" key="9">
    <source>
        <dbReference type="ARBA" id="ARBA00023201"/>
    </source>
</evidence>
<dbReference type="CDD" id="cd17318">
    <property type="entry name" value="MFS_SLC17"/>
    <property type="match status" value="1"/>
</dbReference>
<dbReference type="SUPFAM" id="SSF103473">
    <property type="entry name" value="MFS general substrate transporter"/>
    <property type="match status" value="1"/>
</dbReference>
<evidence type="ECO:0000256" key="3">
    <source>
        <dbReference type="ARBA" id="ARBA00022448"/>
    </source>
</evidence>
<organism evidence="14 15">
    <name type="scientific">Pyrocoelia pectoralis</name>
    <dbReference type="NCBI Taxonomy" id="417401"/>
    <lineage>
        <taxon>Eukaryota</taxon>
        <taxon>Metazoa</taxon>
        <taxon>Ecdysozoa</taxon>
        <taxon>Arthropoda</taxon>
        <taxon>Hexapoda</taxon>
        <taxon>Insecta</taxon>
        <taxon>Pterygota</taxon>
        <taxon>Neoptera</taxon>
        <taxon>Endopterygota</taxon>
        <taxon>Coleoptera</taxon>
        <taxon>Polyphaga</taxon>
        <taxon>Elateriformia</taxon>
        <taxon>Elateroidea</taxon>
        <taxon>Lampyridae</taxon>
        <taxon>Lampyrinae</taxon>
        <taxon>Pyrocoelia</taxon>
    </lineage>
</organism>
<dbReference type="InterPro" id="IPR050382">
    <property type="entry name" value="MFS_Na/Anion_cotransporter"/>
</dbReference>
<dbReference type="InterPro" id="IPR005829">
    <property type="entry name" value="Sugar_transporter_CS"/>
</dbReference>
<feature type="transmembrane region" description="Helical" evidence="12">
    <location>
        <begin position="190"/>
        <end position="212"/>
    </location>
</feature>
<evidence type="ECO:0000256" key="2">
    <source>
        <dbReference type="ARBA" id="ARBA00008586"/>
    </source>
</evidence>
<dbReference type="Proteomes" id="UP001329430">
    <property type="component" value="Chromosome 7"/>
</dbReference>
<comment type="subcellular location">
    <subcellularLocation>
        <location evidence="1">Membrane</location>
        <topology evidence="1">Multi-pass membrane protein</topology>
    </subcellularLocation>
</comment>
<keyword evidence="8 12" id="KW-0472">Membrane</keyword>
<evidence type="ECO:0000256" key="8">
    <source>
        <dbReference type="ARBA" id="ARBA00023136"/>
    </source>
</evidence>
<dbReference type="InterPro" id="IPR036259">
    <property type="entry name" value="MFS_trans_sf"/>
</dbReference>
<feature type="transmembrane region" description="Helical" evidence="12">
    <location>
        <begin position="30"/>
        <end position="54"/>
    </location>
</feature>
<evidence type="ECO:0000256" key="11">
    <source>
        <dbReference type="ARBA" id="ARBA00068450"/>
    </source>
</evidence>
<evidence type="ECO:0000256" key="1">
    <source>
        <dbReference type="ARBA" id="ARBA00004141"/>
    </source>
</evidence>
<keyword evidence="7" id="KW-0915">Sodium</keyword>
<feature type="transmembrane region" description="Helical" evidence="12">
    <location>
        <begin position="162"/>
        <end position="184"/>
    </location>
</feature>
<dbReference type="InterPro" id="IPR020846">
    <property type="entry name" value="MFS_dom"/>
</dbReference>
<dbReference type="EMBL" id="JAVRBK010000007">
    <property type="protein sequence ID" value="KAK5641841.1"/>
    <property type="molecule type" value="Genomic_DNA"/>
</dbReference>
<evidence type="ECO:0000256" key="4">
    <source>
        <dbReference type="ARBA" id="ARBA00022692"/>
    </source>
</evidence>
<keyword evidence="9" id="KW-0406">Ion transport</keyword>
<evidence type="ECO:0000313" key="15">
    <source>
        <dbReference type="Proteomes" id="UP001329430"/>
    </source>
</evidence>
<dbReference type="GO" id="GO:0016020">
    <property type="term" value="C:membrane"/>
    <property type="evidence" value="ECO:0007669"/>
    <property type="project" value="UniProtKB-SubCell"/>
</dbReference>
<keyword evidence="6 12" id="KW-1133">Transmembrane helix</keyword>
<comment type="caution">
    <text evidence="14">The sequence shown here is derived from an EMBL/GenBank/DDBJ whole genome shotgun (WGS) entry which is preliminary data.</text>
</comment>
<comment type="function">
    <text evidence="10">May be an inorganic phosphate cotransporter.</text>
</comment>
<sequence>MVVAQHEESSKIVDNLHPDVWYGARHTQTLMLFVLLTIAYGMRVNLSVGIVAMTDPTASPSPDIPTYVWEDESVILSSFFWGYVIPQIGAGQLAKYYGPKWFLVGSMTLGSLFTILIPIMAALGSWAVILCRIIQGLTQGFICPSCHYLMSQWVPPRERARLGTFIYAGGPFGTVVSLTFTGWISETKVGWPYAFYIYGAAGLLWVLLWIFLGRNSPTDHTTIDPQEKAYIEASLGHTEEKEISPTPWGSIVRSLPFWAILLAQCGQNWGFTTLLTNIPTFLKNVLNFDIKSNGLLSAGPYLLFWILSFVFSTITDYSITKGILTTGTARKVANSIGTLVPAASLTILGIISDLDYDITDAAIVLLFIAVGVNSCTFCGFNVNHMDISPNHAGTLMGITNGLSNITSIIAPLIMQYIVTVPSSTIQWSIIFYISAIIYVVGNTFFILFGSGERQVWDNSVEEDEKVTDVKVEDARY</sequence>
<feature type="transmembrane region" description="Helical" evidence="12">
    <location>
        <begin position="101"/>
        <end position="120"/>
    </location>
</feature>
<feature type="transmembrane region" description="Helical" evidence="12">
    <location>
        <begin position="394"/>
        <end position="417"/>
    </location>
</feature>
<evidence type="ECO:0000256" key="12">
    <source>
        <dbReference type="SAM" id="Phobius"/>
    </source>
</evidence>
<dbReference type="FunFam" id="1.20.1250.20:FF:000144">
    <property type="entry name" value="Picot, isoform B"/>
    <property type="match status" value="1"/>
</dbReference>
<dbReference type="GO" id="GO:0006820">
    <property type="term" value="P:monoatomic anion transport"/>
    <property type="evidence" value="ECO:0007669"/>
    <property type="project" value="TreeGrafter"/>
</dbReference>
<keyword evidence="5" id="KW-0769">Symport</keyword>
<evidence type="ECO:0000256" key="7">
    <source>
        <dbReference type="ARBA" id="ARBA00023053"/>
    </source>
</evidence>
<feature type="domain" description="Major facilitator superfamily (MFS) profile" evidence="13">
    <location>
        <begin position="33"/>
        <end position="453"/>
    </location>
</feature>
<reference evidence="14 15" key="1">
    <citation type="journal article" date="2024" name="Insects">
        <title>An Improved Chromosome-Level Genome Assembly of the Firefly Pyrocoelia pectoralis.</title>
        <authorList>
            <person name="Fu X."/>
            <person name="Meyer-Rochow V.B."/>
            <person name="Ballantyne L."/>
            <person name="Zhu X."/>
        </authorList>
    </citation>
    <scope>NUCLEOTIDE SEQUENCE [LARGE SCALE GENOMIC DNA]</scope>
    <source>
        <strain evidence="14">XCY_ONT2</strain>
    </source>
</reference>
<dbReference type="Gene3D" id="1.20.1250.20">
    <property type="entry name" value="MFS general substrate transporter like domains"/>
    <property type="match status" value="2"/>
</dbReference>
<name>A0AAN7ZJU5_9COLE</name>
<dbReference type="PANTHER" id="PTHR11662:SF280">
    <property type="entry name" value="FI21844P1-RELATED"/>
    <property type="match status" value="1"/>
</dbReference>
<dbReference type="PROSITE" id="PS50850">
    <property type="entry name" value="MFS"/>
    <property type="match status" value="1"/>
</dbReference>
<dbReference type="PROSITE" id="PS00217">
    <property type="entry name" value="SUGAR_TRANSPORT_2"/>
    <property type="match status" value="1"/>
</dbReference>
<feature type="transmembrane region" description="Helical" evidence="12">
    <location>
        <begin position="332"/>
        <end position="351"/>
    </location>
</feature>
<dbReference type="InterPro" id="IPR011701">
    <property type="entry name" value="MFS"/>
</dbReference>
<evidence type="ECO:0000259" key="13">
    <source>
        <dbReference type="PROSITE" id="PS50850"/>
    </source>
</evidence>
<evidence type="ECO:0000256" key="6">
    <source>
        <dbReference type="ARBA" id="ARBA00022989"/>
    </source>
</evidence>
<keyword evidence="15" id="KW-1185">Reference proteome</keyword>
<accession>A0AAN7ZJU5</accession>
<evidence type="ECO:0000313" key="14">
    <source>
        <dbReference type="EMBL" id="KAK5641841.1"/>
    </source>
</evidence>
<keyword evidence="4 12" id="KW-0812">Transmembrane</keyword>
<proteinExistence type="inferred from homology"/>
<evidence type="ECO:0000256" key="10">
    <source>
        <dbReference type="ARBA" id="ARBA00054632"/>
    </source>
</evidence>
<dbReference type="GO" id="GO:0006814">
    <property type="term" value="P:sodium ion transport"/>
    <property type="evidence" value="ECO:0007669"/>
    <property type="project" value="UniProtKB-KW"/>
</dbReference>
<keyword evidence="3" id="KW-0813">Transport</keyword>